<name>A0A0G1N8Q6_9BACT</name>
<proteinExistence type="predicted"/>
<comment type="caution">
    <text evidence="2">The sequence shown here is derived from an EMBL/GenBank/DDBJ whole genome shotgun (WGS) entry which is preliminary data.</text>
</comment>
<reference evidence="2 3" key="1">
    <citation type="journal article" date="2015" name="Nature">
        <title>rRNA introns, odd ribosomes, and small enigmatic genomes across a large radiation of phyla.</title>
        <authorList>
            <person name="Brown C.T."/>
            <person name="Hug L.A."/>
            <person name="Thomas B.C."/>
            <person name="Sharon I."/>
            <person name="Castelle C.J."/>
            <person name="Singh A."/>
            <person name="Wilkins M.J."/>
            <person name="Williams K.H."/>
            <person name="Banfield J.F."/>
        </authorList>
    </citation>
    <scope>NUCLEOTIDE SEQUENCE [LARGE SCALE GENOMIC DNA]</scope>
</reference>
<accession>A0A0G1N8Q6</accession>
<dbReference type="Proteomes" id="UP000034922">
    <property type="component" value="Unassembled WGS sequence"/>
</dbReference>
<organism evidence="2 3">
    <name type="scientific">Candidatus Woesebacteria bacterium GW2011_GWC2_45_9</name>
    <dbReference type="NCBI Taxonomy" id="1618589"/>
    <lineage>
        <taxon>Bacteria</taxon>
        <taxon>Candidatus Woeseibacteriota</taxon>
    </lineage>
</organism>
<keyword evidence="1" id="KW-0472">Membrane</keyword>
<sequence>MGYSHEVGYSLFAIAPYVFRAASRIISGVPIIPVVVLGAEFAVVAAVAKEAAKGGAKIQLRFLPPYRGHLIEMGEANGKENINVRLRELEQTMAIEVLPGERAKAVV</sequence>
<keyword evidence="1" id="KW-1133">Transmembrane helix</keyword>
<protein>
    <submittedName>
        <fullName evidence="2">Uncharacterized protein</fullName>
    </submittedName>
</protein>
<evidence type="ECO:0000313" key="3">
    <source>
        <dbReference type="Proteomes" id="UP000034922"/>
    </source>
</evidence>
<dbReference type="AlphaFoldDB" id="A0A0G1N8Q6"/>
<dbReference type="EMBL" id="LCLM01000021">
    <property type="protein sequence ID" value="KKU16901.1"/>
    <property type="molecule type" value="Genomic_DNA"/>
</dbReference>
<gene>
    <name evidence="2" type="ORF">UX25_C0021G0001</name>
</gene>
<evidence type="ECO:0000256" key="1">
    <source>
        <dbReference type="SAM" id="Phobius"/>
    </source>
</evidence>
<keyword evidence="1" id="KW-0812">Transmembrane</keyword>
<feature type="transmembrane region" description="Helical" evidence="1">
    <location>
        <begin position="25"/>
        <end position="48"/>
    </location>
</feature>
<evidence type="ECO:0000313" key="2">
    <source>
        <dbReference type="EMBL" id="KKU16901.1"/>
    </source>
</evidence>